<reference evidence="2" key="1">
    <citation type="submission" date="2014-03" db="EMBL/GenBank/DDBJ databases">
        <title>The Genome Sequence of Puccinia striiformis f. sp. tritici PST-78.</title>
        <authorList>
            <consortium name="The Broad Institute Genome Sequencing Platform"/>
            <person name="Cuomo C."/>
            <person name="Hulbert S."/>
            <person name="Chen X."/>
            <person name="Walker B."/>
            <person name="Young S.K."/>
            <person name="Zeng Q."/>
            <person name="Gargeya S."/>
            <person name="Fitzgerald M."/>
            <person name="Haas B."/>
            <person name="Abouelleil A."/>
            <person name="Alvarado L."/>
            <person name="Arachchi H.M."/>
            <person name="Berlin A.M."/>
            <person name="Chapman S.B."/>
            <person name="Goldberg J."/>
            <person name="Griggs A."/>
            <person name="Gujja S."/>
            <person name="Hansen M."/>
            <person name="Howarth C."/>
            <person name="Imamovic A."/>
            <person name="Larimer J."/>
            <person name="McCowan C."/>
            <person name="Montmayeur A."/>
            <person name="Murphy C."/>
            <person name="Neiman D."/>
            <person name="Pearson M."/>
            <person name="Priest M."/>
            <person name="Roberts A."/>
            <person name="Saif S."/>
            <person name="Shea T."/>
            <person name="Sisk P."/>
            <person name="Sykes S."/>
            <person name="Wortman J."/>
            <person name="Nusbaum C."/>
            <person name="Birren B."/>
        </authorList>
    </citation>
    <scope>NUCLEOTIDE SEQUENCE [LARGE SCALE GENOMIC DNA]</scope>
    <source>
        <strain evidence="2">race PST-78</strain>
    </source>
</reference>
<evidence type="ECO:0000313" key="2">
    <source>
        <dbReference type="Proteomes" id="UP000054564"/>
    </source>
</evidence>
<dbReference type="OrthoDB" id="2506958at2759"/>
<dbReference type="AlphaFoldDB" id="A0A0L0V4F4"/>
<comment type="caution">
    <text evidence="1">The sequence shown here is derived from an EMBL/GenBank/DDBJ whole genome shotgun (WGS) entry which is preliminary data.</text>
</comment>
<evidence type="ECO:0000313" key="1">
    <source>
        <dbReference type="EMBL" id="KNE94178.1"/>
    </source>
</evidence>
<dbReference type="PANTHER" id="PTHR33069">
    <property type="entry name" value="CHROMOSOME 7, WHOLE GENOME SHOTGUN SEQUENCE-RELATED"/>
    <property type="match status" value="1"/>
</dbReference>
<dbReference type="PANTHER" id="PTHR33069:SF3">
    <property type="entry name" value="DYNEIN HEAVY CHAIN TAIL DOMAIN-CONTAINING PROTEIN"/>
    <property type="match status" value="1"/>
</dbReference>
<protein>
    <submittedName>
        <fullName evidence="1">Uncharacterized protein</fullName>
    </submittedName>
</protein>
<accession>A0A0L0V4F4</accession>
<gene>
    <name evidence="1" type="ORF">PSTG_12509</name>
</gene>
<dbReference type="Proteomes" id="UP000054564">
    <property type="component" value="Unassembled WGS sequence"/>
</dbReference>
<keyword evidence="2" id="KW-1185">Reference proteome</keyword>
<proteinExistence type="predicted"/>
<name>A0A0L0V4F4_9BASI</name>
<dbReference type="EMBL" id="AJIL01000122">
    <property type="protein sequence ID" value="KNE94178.1"/>
    <property type="molecule type" value="Genomic_DNA"/>
</dbReference>
<organism evidence="1 2">
    <name type="scientific">Puccinia striiformis f. sp. tritici PST-78</name>
    <dbReference type="NCBI Taxonomy" id="1165861"/>
    <lineage>
        <taxon>Eukaryota</taxon>
        <taxon>Fungi</taxon>
        <taxon>Dikarya</taxon>
        <taxon>Basidiomycota</taxon>
        <taxon>Pucciniomycotina</taxon>
        <taxon>Pucciniomycetes</taxon>
        <taxon>Pucciniales</taxon>
        <taxon>Pucciniaceae</taxon>
        <taxon>Puccinia</taxon>
    </lineage>
</organism>
<feature type="non-terminal residue" evidence="1">
    <location>
        <position position="1"/>
    </location>
</feature>
<dbReference type="STRING" id="1165861.A0A0L0V4F4"/>
<sequence>MDGCHCSICISRIEQRDVQMSSNPQLAIQILEHLNSPRGAVPRQQLRGSHGSVIASMAARGTELGGSPRGLSLLNKKPARINHEKPEGTMLRRSIFAGYGGQADIILERFETIHNKCQSARRASTLFPYASEDASFDPPDLKRDLLVQIESSLLPQLQHNIITLNELLKPADLREEPTTKLELISEIQSRLEGTLDQIYSATRHILPSNITPTFPAGKNDGHLNDLKPFRLHGLYVLLTQSFLEKIHPVCYAYCLVIHAIGLSQTQPDVEDDLCVAIGYVFQRTDTFLEAIKRAINWLKGSELDNIQIAWTDQRLKIDNLLQEYTKLVNQKSDFNHQTQLEPFDQNLLRLTKLAIPIIKLFRLFIDKLSERGMNRNQLPQFTTMSSDQLNTVKDLPGKVNLILSTILDGLRDSDSSAEQSTYHMLNNAVKDLPSGFRDPLRLIITHFLPIVPDTDGFPTQKYYYDWLITWETLFSIATDNFLLAIPGLRNNTS</sequence>